<comment type="caution">
    <text evidence="11">The sequence shown here is derived from an EMBL/GenBank/DDBJ whole genome shotgun (WGS) entry which is preliminary data.</text>
</comment>
<dbReference type="InterPro" id="IPR004634">
    <property type="entry name" value="Pept_S49_pIV"/>
</dbReference>
<evidence type="ECO:0000256" key="7">
    <source>
        <dbReference type="PIRSR" id="PIRSR001217-1"/>
    </source>
</evidence>
<keyword evidence="9" id="KW-0812">Transmembrane</keyword>
<feature type="active site" description="Nucleophile" evidence="7">
    <location>
        <position position="449"/>
    </location>
</feature>
<sequence length="651" mass="73418">MIVLHLSFNNRMAYVKNLNKEGKGMHSMHSFRRKRIAGRIWRRITYIFGILRNIVIGILAIILIIGLIAAWGFYREFTRIPNVENGTVLEMNMRGVILDGPSFSFTSQRILGEDVQTLRGIINNIRKAKADPRIIGILLNLEGYGMGFSTAQEIREELLAFKAAGKKIFVYTEWASTRRYLLASVADMIYMPPSGSVYMAGFRSEVSYYRKFLDKIGITPEHTYIGKYKTGPQPEMLEEMPDAHREVVNALLDAYYQGYIEQVAAARDLSQETIAEWINGAFYTAEEAHEAGMLDKLLYRDQLERELKVQLGILESEEVSDEEEQSGNSIDGDEDEPELPTLNNAQYARVKVKGLDLHKKGEKIAVVYANGIITSGTSSPIGSDSQIIGSESMTELMNDLAEDEEIKGIILRVNSPGGGAMASDLIRHAIKEAQQKKPIVLSMSDFAASGGYMISAPADKILAYPLTLTGSIGIYSTKYNFQNLQNMLGIQTTIIQRGNNAGIFSASRPRTSEEQERMDLYLRGHYNRFIEGVAEGRQKSIEEIDEIAQGRVWTGQQAFENGLVDRLGGFDEAIAEIKTILEIPEDEDVQLVEFPEVENPVALLWRRFVNTQVTANIPKEFNDVRHQIQILQRLEDEQVLSWFPYKIRPEE</sequence>
<feature type="compositionally biased region" description="Acidic residues" evidence="8">
    <location>
        <begin position="315"/>
        <end position="338"/>
    </location>
</feature>
<evidence type="ECO:0000256" key="4">
    <source>
        <dbReference type="ARBA" id="ARBA00022801"/>
    </source>
</evidence>
<dbReference type="GO" id="GO:0008236">
    <property type="term" value="F:serine-type peptidase activity"/>
    <property type="evidence" value="ECO:0007669"/>
    <property type="project" value="UniProtKB-KW"/>
</dbReference>
<evidence type="ECO:0000313" key="11">
    <source>
        <dbReference type="EMBL" id="PIE33185.1"/>
    </source>
</evidence>
<dbReference type="Pfam" id="PF01343">
    <property type="entry name" value="Peptidase_S49"/>
    <property type="match status" value="2"/>
</dbReference>
<keyword evidence="3" id="KW-0645">Protease</keyword>
<dbReference type="CDD" id="cd07018">
    <property type="entry name" value="S49_SppA_67K_type"/>
    <property type="match status" value="1"/>
</dbReference>
<evidence type="ECO:0000256" key="3">
    <source>
        <dbReference type="ARBA" id="ARBA00022670"/>
    </source>
</evidence>
<feature type="domain" description="Peptidase S49" evidence="10">
    <location>
        <begin position="432"/>
        <end position="579"/>
    </location>
</feature>
<dbReference type="Proteomes" id="UP000230821">
    <property type="component" value="Unassembled WGS sequence"/>
</dbReference>
<evidence type="ECO:0000256" key="5">
    <source>
        <dbReference type="ARBA" id="ARBA00022825"/>
    </source>
</evidence>
<dbReference type="Gene3D" id="6.20.330.10">
    <property type="match status" value="1"/>
</dbReference>
<dbReference type="PANTHER" id="PTHR33209:SF1">
    <property type="entry name" value="PEPTIDASE S49 DOMAIN-CONTAINING PROTEIN"/>
    <property type="match status" value="1"/>
</dbReference>
<dbReference type="InterPro" id="IPR002142">
    <property type="entry name" value="Peptidase_S49"/>
</dbReference>
<proteinExistence type="inferred from homology"/>
<name>A0A2G6KC22_9BACT</name>
<dbReference type="PIRSF" id="PIRSF001217">
    <property type="entry name" value="Protease_4_SppA"/>
    <property type="match status" value="1"/>
</dbReference>
<feature type="region of interest" description="Disordered" evidence="8">
    <location>
        <begin position="314"/>
        <end position="343"/>
    </location>
</feature>
<reference evidence="11 12" key="1">
    <citation type="submission" date="2017-10" db="EMBL/GenBank/DDBJ databases">
        <title>Novel microbial diversity and functional potential in the marine mammal oral microbiome.</title>
        <authorList>
            <person name="Dudek N.K."/>
            <person name="Sun C.L."/>
            <person name="Burstein D."/>
            <person name="Kantor R.S."/>
            <person name="Aliaga Goltsman D.S."/>
            <person name="Bik E.M."/>
            <person name="Thomas B.C."/>
            <person name="Banfield J.F."/>
            <person name="Relman D.A."/>
        </authorList>
    </citation>
    <scope>NUCLEOTIDE SEQUENCE [LARGE SCALE GENOMIC DNA]</scope>
    <source>
        <strain evidence="11">DOLJORAL78_47_16</strain>
    </source>
</reference>
<feature type="domain" description="Peptidase S49" evidence="10">
    <location>
        <begin position="161"/>
        <end position="311"/>
    </location>
</feature>
<dbReference type="NCBIfam" id="TIGR00706">
    <property type="entry name" value="SppA_dom"/>
    <property type="match status" value="1"/>
</dbReference>
<dbReference type="Gene3D" id="3.90.226.10">
    <property type="entry name" value="2-enoyl-CoA Hydratase, Chain A, domain 1"/>
    <property type="match status" value="3"/>
</dbReference>
<gene>
    <name evidence="11" type="primary">sppA</name>
    <name evidence="11" type="ORF">CSA56_12730</name>
</gene>
<dbReference type="InterPro" id="IPR047272">
    <property type="entry name" value="S49_SppA_C"/>
</dbReference>
<evidence type="ECO:0000256" key="9">
    <source>
        <dbReference type="SAM" id="Phobius"/>
    </source>
</evidence>
<evidence type="ECO:0000256" key="8">
    <source>
        <dbReference type="SAM" id="MobiDB-lite"/>
    </source>
</evidence>
<dbReference type="GO" id="GO:0016020">
    <property type="term" value="C:membrane"/>
    <property type="evidence" value="ECO:0007669"/>
    <property type="project" value="UniProtKB-SubCell"/>
</dbReference>
<keyword evidence="6 9" id="KW-0472">Membrane</keyword>
<dbReference type="InterPro" id="IPR004635">
    <property type="entry name" value="Pept_S49_SppA"/>
</dbReference>
<accession>A0A2G6KC22</accession>
<keyword evidence="4" id="KW-0378">Hydrolase</keyword>
<dbReference type="AlphaFoldDB" id="A0A2G6KC22"/>
<evidence type="ECO:0000256" key="1">
    <source>
        <dbReference type="ARBA" id="ARBA00004370"/>
    </source>
</evidence>
<dbReference type="EMBL" id="PDSK01000102">
    <property type="protein sequence ID" value="PIE33185.1"/>
    <property type="molecule type" value="Genomic_DNA"/>
</dbReference>
<dbReference type="SUPFAM" id="SSF52096">
    <property type="entry name" value="ClpP/crotonase"/>
    <property type="match status" value="2"/>
</dbReference>
<protein>
    <submittedName>
        <fullName evidence="11">Signal peptide peptidase SppA</fullName>
    </submittedName>
</protein>
<feature type="transmembrane region" description="Helical" evidence="9">
    <location>
        <begin position="44"/>
        <end position="74"/>
    </location>
</feature>
<dbReference type="GO" id="GO:0006465">
    <property type="term" value="P:signal peptide processing"/>
    <property type="evidence" value="ECO:0007669"/>
    <property type="project" value="InterPro"/>
</dbReference>
<dbReference type="PANTHER" id="PTHR33209">
    <property type="entry name" value="PROTEASE 4"/>
    <property type="match status" value="1"/>
</dbReference>
<evidence type="ECO:0000256" key="2">
    <source>
        <dbReference type="ARBA" id="ARBA00008683"/>
    </source>
</evidence>
<keyword evidence="5" id="KW-0720">Serine protease</keyword>
<evidence type="ECO:0000259" key="10">
    <source>
        <dbReference type="Pfam" id="PF01343"/>
    </source>
</evidence>
<organism evidence="11 12">
    <name type="scientific">candidate division KSB3 bacterium</name>
    <dbReference type="NCBI Taxonomy" id="2044937"/>
    <lineage>
        <taxon>Bacteria</taxon>
        <taxon>candidate division KSB3</taxon>
    </lineage>
</organism>
<dbReference type="InterPro" id="IPR047217">
    <property type="entry name" value="S49_SppA_67K_type_N"/>
</dbReference>
<dbReference type="InterPro" id="IPR029045">
    <property type="entry name" value="ClpP/crotonase-like_dom_sf"/>
</dbReference>
<dbReference type="NCBIfam" id="TIGR00705">
    <property type="entry name" value="SppA_67K"/>
    <property type="match status" value="1"/>
</dbReference>
<evidence type="ECO:0000313" key="12">
    <source>
        <dbReference type="Proteomes" id="UP000230821"/>
    </source>
</evidence>
<evidence type="ECO:0000256" key="6">
    <source>
        <dbReference type="ARBA" id="ARBA00023136"/>
    </source>
</evidence>
<dbReference type="CDD" id="cd07023">
    <property type="entry name" value="S49_Sppa_N_C"/>
    <property type="match status" value="1"/>
</dbReference>
<feature type="active site" description="Proton donor/acceptor" evidence="7">
    <location>
        <position position="229"/>
    </location>
</feature>
<keyword evidence="9" id="KW-1133">Transmembrane helix</keyword>
<comment type="subcellular location">
    <subcellularLocation>
        <location evidence="1">Membrane</location>
    </subcellularLocation>
</comment>
<comment type="similarity">
    <text evidence="2">Belongs to the peptidase S49 family.</text>
</comment>